<dbReference type="EMBL" id="JACRSZ010000009">
    <property type="protein sequence ID" value="MBC8573388.1"/>
    <property type="molecule type" value="Genomic_DNA"/>
</dbReference>
<accession>A0ABR7NCF0</accession>
<proteinExistence type="predicted"/>
<dbReference type="RefSeq" id="WP_249308562.1">
    <property type="nucleotide sequence ID" value="NZ_JACRSZ010000009.1"/>
</dbReference>
<feature type="region of interest" description="Disordered" evidence="1">
    <location>
        <begin position="90"/>
        <end position="133"/>
    </location>
</feature>
<keyword evidence="4" id="KW-1185">Reference proteome</keyword>
<name>A0ABR7NCF0_9FIRM</name>
<feature type="compositionally biased region" description="Basic and acidic residues" evidence="1">
    <location>
        <begin position="114"/>
        <end position="128"/>
    </location>
</feature>
<keyword evidence="2" id="KW-0812">Transmembrane</keyword>
<evidence type="ECO:0000256" key="2">
    <source>
        <dbReference type="SAM" id="Phobius"/>
    </source>
</evidence>
<feature type="transmembrane region" description="Helical" evidence="2">
    <location>
        <begin position="12"/>
        <end position="31"/>
    </location>
</feature>
<gene>
    <name evidence="3" type="ORF">H8716_09890</name>
</gene>
<dbReference type="Proteomes" id="UP000657421">
    <property type="component" value="Unassembled WGS sequence"/>
</dbReference>
<evidence type="ECO:0000313" key="4">
    <source>
        <dbReference type="Proteomes" id="UP000657421"/>
    </source>
</evidence>
<keyword evidence="2" id="KW-0472">Membrane</keyword>
<protein>
    <submittedName>
        <fullName evidence="3">Stage III sporulation protein AG</fullName>
    </submittedName>
</protein>
<evidence type="ECO:0000256" key="1">
    <source>
        <dbReference type="SAM" id="MobiDB-lite"/>
    </source>
</evidence>
<reference evidence="3 4" key="1">
    <citation type="submission" date="2020-08" db="EMBL/GenBank/DDBJ databases">
        <title>Genome public.</title>
        <authorList>
            <person name="Liu C."/>
            <person name="Sun Q."/>
        </authorList>
    </citation>
    <scope>NUCLEOTIDE SEQUENCE [LARGE SCALE GENOMIC DNA]</scope>
    <source>
        <strain evidence="3 4">NSJ-46</strain>
    </source>
</reference>
<organism evidence="3 4">
    <name type="scientific">Jingyaoa shaoxingensis</name>
    <dbReference type="NCBI Taxonomy" id="2763671"/>
    <lineage>
        <taxon>Bacteria</taxon>
        <taxon>Bacillati</taxon>
        <taxon>Bacillota</taxon>
        <taxon>Clostridia</taxon>
        <taxon>Lachnospirales</taxon>
        <taxon>Lachnospiraceae</taxon>
        <taxon>Jingyaoa</taxon>
    </lineage>
</organism>
<sequence length="184" mass="20622">MIPVNWREIRKEHWIVLLLAGILIMTVVFPSKKDTDIPIMTESDTTDSESPAQEIQRYEEKLETLLGQMEGAGQVKVMITESVSRENVVEKDTPYTIQMSQNGSDDENGTKSQQENREETTVYERDDQGNESPYVKKSLAPQIEGVLVLAQGGDNAVVAANITEAVMALFGIEAHKIKVMKMMY</sequence>
<comment type="caution">
    <text evidence="3">The sequence shown here is derived from an EMBL/GenBank/DDBJ whole genome shotgun (WGS) entry which is preliminary data.</text>
</comment>
<evidence type="ECO:0000313" key="3">
    <source>
        <dbReference type="EMBL" id="MBC8573388.1"/>
    </source>
</evidence>
<keyword evidence="2" id="KW-1133">Transmembrane helix</keyword>